<accession>A0AAU7CC82</accession>
<organism evidence="1">
    <name type="scientific">Singulisphaera sp. Ch08</name>
    <dbReference type="NCBI Taxonomy" id="3120278"/>
    <lineage>
        <taxon>Bacteria</taxon>
        <taxon>Pseudomonadati</taxon>
        <taxon>Planctomycetota</taxon>
        <taxon>Planctomycetia</taxon>
        <taxon>Isosphaerales</taxon>
        <taxon>Isosphaeraceae</taxon>
        <taxon>Singulisphaera</taxon>
    </lineage>
</organism>
<dbReference type="GO" id="GO:0004519">
    <property type="term" value="F:endonuclease activity"/>
    <property type="evidence" value="ECO:0007669"/>
    <property type="project" value="InterPro"/>
</dbReference>
<evidence type="ECO:0000313" key="1">
    <source>
        <dbReference type="EMBL" id="XBH02720.1"/>
    </source>
</evidence>
<dbReference type="InterPro" id="IPR018669">
    <property type="entry name" value="Toxin_HigB"/>
</dbReference>
<gene>
    <name evidence="1" type="ORF">V5E97_31015</name>
</gene>
<protein>
    <submittedName>
        <fullName evidence="1">Type II toxin-antitoxin system HigB family toxin</fullName>
    </submittedName>
</protein>
<name>A0AAU7CC82_9BACT</name>
<proteinExistence type="predicted"/>
<dbReference type="GO" id="GO:0110001">
    <property type="term" value="C:toxin-antitoxin complex"/>
    <property type="evidence" value="ECO:0007669"/>
    <property type="project" value="InterPro"/>
</dbReference>
<dbReference type="GO" id="GO:0003723">
    <property type="term" value="F:RNA binding"/>
    <property type="evidence" value="ECO:0007669"/>
    <property type="project" value="InterPro"/>
</dbReference>
<dbReference type="AlphaFoldDB" id="A0AAU7CC82"/>
<dbReference type="EMBL" id="CP155447">
    <property type="protein sequence ID" value="XBH02720.1"/>
    <property type="molecule type" value="Genomic_DNA"/>
</dbReference>
<reference evidence="1" key="1">
    <citation type="submission" date="2024-05" db="EMBL/GenBank/DDBJ databases">
        <title>Planctomycetes of the genus Singulisphaera possess chitinolytic capabilities.</title>
        <authorList>
            <person name="Ivanova A."/>
        </authorList>
    </citation>
    <scope>NUCLEOTIDE SEQUENCE</scope>
    <source>
        <strain evidence="1">Ch08T</strain>
    </source>
</reference>
<dbReference type="Pfam" id="PF09907">
    <property type="entry name" value="HigB_toxin"/>
    <property type="match status" value="1"/>
</dbReference>
<dbReference type="RefSeq" id="WP_406695461.1">
    <property type="nucleotide sequence ID" value="NZ_CP155447.1"/>
</dbReference>
<sequence>MANEKKPTRNHLISRKKVFEFVANHPGAERDLEALLAWCKVVENDDWRNFADVRAVFPYADLIGDLVCFNVGGNKYRILVGIDFRADVDQPAWVYVEMVLTHKEYDKLNLG</sequence>